<gene>
    <name evidence="3" type="ORF">RHGRI_006266</name>
</gene>
<keyword evidence="2" id="KW-0808">Transferase</keyword>
<dbReference type="PANTHER" id="PTHR43398:SF1">
    <property type="entry name" value="DOLICHOL-PHOSPHATE MANNOSYLTRANSFERASE SUBUNIT 1"/>
    <property type="match status" value="1"/>
</dbReference>
<organism evidence="3 4">
    <name type="scientific">Rhododendron griersonianum</name>
    <dbReference type="NCBI Taxonomy" id="479676"/>
    <lineage>
        <taxon>Eukaryota</taxon>
        <taxon>Viridiplantae</taxon>
        <taxon>Streptophyta</taxon>
        <taxon>Embryophyta</taxon>
        <taxon>Tracheophyta</taxon>
        <taxon>Spermatophyta</taxon>
        <taxon>Magnoliopsida</taxon>
        <taxon>eudicotyledons</taxon>
        <taxon>Gunneridae</taxon>
        <taxon>Pentapetalae</taxon>
        <taxon>asterids</taxon>
        <taxon>Ericales</taxon>
        <taxon>Ericaceae</taxon>
        <taxon>Ericoideae</taxon>
        <taxon>Rhodoreae</taxon>
        <taxon>Rhododendron</taxon>
    </lineage>
</organism>
<evidence type="ECO:0000313" key="4">
    <source>
        <dbReference type="Proteomes" id="UP000823749"/>
    </source>
</evidence>
<dbReference type="Proteomes" id="UP000823749">
    <property type="component" value="Chromosome 3"/>
</dbReference>
<reference evidence="3" key="1">
    <citation type="submission" date="2020-08" db="EMBL/GenBank/DDBJ databases">
        <title>Plant Genome Project.</title>
        <authorList>
            <person name="Zhang R.-G."/>
        </authorList>
    </citation>
    <scope>NUCLEOTIDE SEQUENCE</scope>
    <source>
        <strain evidence="3">WSP0</strain>
        <tissue evidence="3">Leaf</tissue>
    </source>
</reference>
<comment type="caution">
    <text evidence="3">The sequence shown here is derived from an EMBL/GenBank/DDBJ whole genome shotgun (WGS) entry which is preliminary data.</text>
</comment>
<evidence type="ECO:0008006" key="5">
    <source>
        <dbReference type="Google" id="ProtNLM"/>
    </source>
</evidence>
<evidence type="ECO:0000256" key="2">
    <source>
        <dbReference type="ARBA" id="ARBA00022679"/>
    </source>
</evidence>
<dbReference type="GO" id="GO:0006488">
    <property type="term" value="P:dolichol-linked oligosaccharide biosynthetic process"/>
    <property type="evidence" value="ECO:0007669"/>
    <property type="project" value="TreeGrafter"/>
</dbReference>
<accession>A0AAV6KSL3</accession>
<keyword evidence="4" id="KW-1185">Reference proteome</keyword>
<evidence type="ECO:0000313" key="3">
    <source>
        <dbReference type="EMBL" id="KAG5555561.1"/>
    </source>
</evidence>
<dbReference type="GO" id="GO:0005789">
    <property type="term" value="C:endoplasmic reticulum membrane"/>
    <property type="evidence" value="ECO:0007669"/>
    <property type="project" value="TreeGrafter"/>
</dbReference>
<dbReference type="InterPro" id="IPR039528">
    <property type="entry name" value="DPM1-like"/>
</dbReference>
<dbReference type="GO" id="GO:0004582">
    <property type="term" value="F:dolichyl-phosphate beta-D-mannosyltransferase activity"/>
    <property type="evidence" value="ECO:0007669"/>
    <property type="project" value="InterPro"/>
</dbReference>
<dbReference type="PANTHER" id="PTHR43398">
    <property type="entry name" value="DOLICHOL-PHOSPHATE MANNOSYLTRANSFERASE SUBUNIT 1"/>
    <property type="match status" value="1"/>
</dbReference>
<keyword evidence="1" id="KW-0328">Glycosyltransferase</keyword>
<dbReference type="GO" id="GO:0035269">
    <property type="term" value="P:protein O-linked glycosylation via mannose"/>
    <property type="evidence" value="ECO:0007669"/>
    <property type="project" value="TreeGrafter"/>
</dbReference>
<dbReference type="GO" id="GO:0006506">
    <property type="term" value="P:GPI anchor biosynthetic process"/>
    <property type="evidence" value="ECO:0007669"/>
    <property type="project" value="TreeGrafter"/>
</dbReference>
<evidence type="ECO:0000256" key="1">
    <source>
        <dbReference type="ARBA" id="ARBA00022676"/>
    </source>
</evidence>
<name>A0AAV6KSL3_9ERIC</name>
<proteinExistence type="predicted"/>
<dbReference type="AlphaFoldDB" id="A0AAV6KSL3"/>
<sequence>MDADLSHHPKYLPSFIKKQIETGGSIVTGTRYVKGSGVHGWNLKRELTSRGGNVLAHTSLAGFVRLEWIFPVLVIFIE</sequence>
<dbReference type="EMBL" id="JACTNZ010000003">
    <property type="protein sequence ID" value="KAG5555561.1"/>
    <property type="molecule type" value="Genomic_DNA"/>
</dbReference>
<protein>
    <recommendedName>
        <fullName evidence="5">Dolichyl-phosphate beta-D-mannosyltransferase</fullName>
    </recommendedName>
</protein>